<sequence length="42" mass="4990">MNIAYPNTFFTKTLIRSGWNLRIYDGFAFERRSAPFVKSYIP</sequence>
<name>M3H1G5_9LEPT</name>
<dbReference type="Proteomes" id="UP000011770">
    <property type="component" value="Unassembled WGS sequence"/>
</dbReference>
<evidence type="ECO:0000313" key="2">
    <source>
        <dbReference type="Proteomes" id="UP000011770"/>
    </source>
</evidence>
<comment type="caution">
    <text evidence="1">The sequence shown here is derived from an EMBL/GenBank/DDBJ whole genome shotgun (WGS) entry which is preliminary data.</text>
</comment>
<reference evidence="1 2" key="1">
    <citation type="submission" date="2013-01" db="EMBL/GenBank/DDBJ databases">
        <authorList>
            <person name="Harkins D.M."/>
            <person name="Durkin A.S."/>
            <person name="Brinkac L.M."/>
            <person name="Haft D.H."/>
            <person name="Selengut J.D."/>
            <person name="Sanka R."/>
            <person name="DePew J."/>
            <person name="Purushe J."/>
            <person name="Tulsiani S.M."/>
            <person name="Graham G.C."/>
            <person name="Burns M.-A."/>
            <person name="Dohnt M.F."/>
            <person name="Smythe L.D."/>
            <person name="McKay D.B."/>
            <person name="Craig S.B."/>
            <person name="Vinetz J.M."/>
            <person name="Sutton G.G."/>
            <person name="Nierman W.C."/>
            <person name="Fouts D.E."/>
        </authorList>
    </citation>
    <scope>NUCLEOTIDE SEQUENCE [LARGE SCALE GENOMIC DNA]</scope>
    <source>
        <strain evidence="1 2">LT2116</strain>
    </source>
</reference>
<proteinExistence type="predicted"/>
<evidence type="ECO:0000313" key="1">
    <source>
        <dbReference type="EMBL" id="EMF82986.1"/>
    </source>
</evidence>
<gene>
    <name evidence="1" type="ORF">LEP1GSC188_2991</name>
</gene>
<organism evidence="1 2">
    <name type="scientific">Leptospira weilii serovar Topaz str. LT2116</name>
    <dbReference type="NCBI Taxonomy" id="1088540"/>
    <lineage>
        <taxon>Bacteria</taxon>
        <taxon>Pseudomonadati</taxon>
        <taxon>Spirochaetota</taxon>
        <taxon>Spirochaetia</taxon>
        <taxon>Leptospirales</taxon>
        <taxon>Leptospiraceae</taxon>
        <taxon>Leptospira</taxon>
    </lineage>
</organism>
<dbReference type="AlphaFoldDB" id="M3H1G5"/>
<protein>
    <submittedName>
        <fullName evidence="1">Uncharacterized protein</fullName>
    </submittedName>
</protein>
<accession>M3H1G5</accession>
<dbReference type="EMBL" id="AHOR02000017">
    <property type="protein sequence ID" value="EMF82986.1"/>
    <property type="molecule type" value="Genomic_DNA"/>
</dbReference>